<dbReference type="InterPro" id="IPR000917">
    <property type="entry name" value="Sulfatase_N"/>
</dbReference>
<dbReference type="EMBL" id="LAZR01000405">
    <property type="protein sequence ID" value="KKN70320.1"/>
    <property type="molecule type" value="Genomic_DNA"/>
</dbReference>
<dbReference type="CDD" id="cd16148">
    <property type="entry name" value="sulfatase_like"/>
    <property type="match status" value="1"/>
</dbReference>
<dbReference type="Pfam" id="PF00884">
    <property type="entry name" value="Sulfatase"/>
    <property type="match status" value="1"/>
</dbReference>
<dbReference type="Gene3D" id="3.40.720.10">
    <property type="entry name" value="Alkaline Phosphatase, subunit A"/>
    <property type="match status" value="1"/>
</dbReference>
<reference evidence="2" key="1">
    <citation type="journal article" date="2015" name="Nature">
        <title>Complex archaea that bridge the gap between prokaryotes and eukaryotes.</title>
        <authorList>
            <person name="Spang A."/>
            <person name="Saw J.H."/>
            <person name="Jorgensen S.L."/>
            <person name="Zaremba-Niedzwiedzka K."/>
            <person name="Martijn J."/>
            <person name="Lind A.E."/>
            <person name="van Eijk R."/>
            <person name="Schleper C."/>
            <person name="Guy L."/>
            <person name="Ettema T.J."/>
        </authorList>
    </citation>
    <scope>NUCLEOTIDE SEQUENCE</scope>
</reference>
<evidence type="ECO:0000313" key="2">
    <source>
        <dbReference type="EMBL" id="KKN70320.1"/>
    </source>
</evidence>
<feature type="domain" description="Sulfatase N-terminal" evidence="1">
    <location>
        <begin position="3"/>
        <end position="331"/>
    </location>
</feature>
<sequence>MRVLHIDIDTMRADHLGCYGYPRNTSPNIDRVAADGVRFDQCFVSDAPCLPSRAALFMGRFGIHTGVVNHGGACADPYPEGASREFLTDPRYASWPAAMKAVGMRTVTVSPFAERHSAWWFYAGFCEMIDTGKQGGEIADEVAPIALEWLGRNGRSDNWYLHVNMWDPHTPYRTPMEHGNPFADEPGPEWMTDEIIAQHRQSYGPNSASEVRNYWDLTESAFPREPKQMLSATDFKQWIDAYDVGIHYADMWAGRLLAMLDQLGIADETAILISSDHGENQGELNIYGDHHTADTITSRVPCILKWPGVGPRLDDGLIYQGDVAATILQLLAADVPEGWDWQGSAESFTAGESAGRDHLVISQAAWACQRSVRWDKWLMMRTYDTGLKAFPSVMLFDVEADPHLQHNVARDKTDIVLHMQTILDRWHDEMMAIGNVGVDPMKQVIDEGGPYHTRSALTMYTDRLRATGRGHHAHFLETHGGRPINLP</sequence>
<dbReference type="InterPro" id="IPR052701">
    <property type="entry name" value="GAG_Ulvan_Degrading_Sulfatases"/>
</dbReference>
<comment type="caution">
    <text evidence="2">The sequence shown here is derived from an EMBL/GenBank/DDBJ whole genome shotgun (WGS) entry which is preliminary data.</text>
</comment>
<dbReference type="SUPFAM" id="SSF53649">
    <property type="entry name" value="Alkaline phosphatase-like"/>
    <property type="match status" value="1"/>
</dbReference>
<dbReference type="PANTHER" id="PTHR43751">
    <property type="entry name" value="SULFATASE"/>
    <property type="match status" value="1"/>
</dbReference>
<organism evidence="2">
    <name type="scientific">marine sediment metagenome</name>
    <dbReference type="NCBI Taxonomy" id="412755"/>
    <lineage>
        <taxon>unclassified sequences</taxon>
        <taxon>metagenomes</taxon>
        <taxon>ecological metagenomes</taxon>
    </lineage>
</organism>
<gene>
    <name evidence="2" type="ORF">LCGC14_0431860</name>
</gene>
<protein>
    <recommendedName>
        <fullName evidence="1">Sulfatase N-terminal domain-containing protein</fullName>
    </recommendedName>
</protein>
<evidence type="ECO:0000259" key="1">
    <source>
        <dbReference type="Pfam" id="PF00884"/>
    </source>
</evidence>
<dbReference type="InterPro" id="IPR017850">
    <property type="entry name" value="Alkaline_phosphatase_core_sf"/>
</dbReference>
<name>A0A0F9SMQ6_9ZZZZ</name>
<accession>A0A0F9SMQ6</accession>
<proteinExistence type="predicted"/>
<dbReference type="AlphaFoldDB" id="A0A0F9SMQ6"/>
<dbReference type="PANTHER" id="PTHR43751:SF3">
    <property type="entry name" value="SULFATASE N-TERMINAL DOMAIN-CONTAINING PROTEIN"/>
    <property type="match status" value="1"/>
</dbReference>